<evidence type="ECO:0000259" key="6">
    <source>
        <dbReference type="Pfam" id="PF00724"/>
    </source>
</evidence>
<gene>
    <name evidence="7" type="ORF">DV701_17065</name>
</gene>
<dbReference type="OrthoDB" id="3169239at2"/>
<organism evidence="7 8">
    <name type="scientific">Ornithinimicrobium avium</name>
    <dbReference type="NCBI Taxonomy" id="2283195"/>
    <lineage>
        <taxon>Bacteria</taxon>
        <taxon>Bacillati</taxon>
        <taxon>Actinomycetota</taxon>
        <taxon>Actinomycetes</taxon>
        <taxon>Micrococcales</taxon>
        <taxon>Ornithinimicrobiaceae</taxon>
        <taxon>Ornithinimicrobium</taxon>
    </lineage>
</organism>
<dbReference type="PANTHER" id="PTHR43303">
    <property type="entry name" value="NADPH DEHYDROGENASE C23G7.10C-RELATED"/>
    <property type="match status" value="1"/>
</dbReference>
<keyword evidence="3" id="KW-0288">FMN</keyword>
<dbReference type="CDD" id="cd02932">
    <property type="entry name" value="OYE_YqiM_FMN"/>
    <property type="match status" value="1"/>
</dbReference>
<dbReference type="Gene3D" id="3.20.20.70">
    <property type="entry name" value="Aldolase class I"/>
    <property type="match status" value="1"/>
</dbReference>
<dbReference type="AlphaFoldDB" id="A0A345NRD6"/>
<name>A0A345NRD6_9MICO</name>
<comment type="cofactor">
    <cofactor evidence="1">
        <name>FMN</name>
        <dbReference type="ChEBI" id="CHEBI:58210"/>
    </cofactor>
</comment>
<evidence type="ECO:0000313" key="8">
    <source>
        <dbReference type="Proteomes" id="UP000253790"/>
    </source>
</evidence>
<keyword evidence="5" id="KW-0560">Oxidoreductase</keyword>
<dbReference type="EMBL" id="CP031229">
    <property type="protein sequence ID" value="AXH97594.1"/>
    <property type="molecule type" value="Genomic_DNA"/>
</dbReference>
<evidence type="ECO:0000256" key="3">
    <source>
        <dbReference type="ARBA" id="ARBA00022643"/>
    </source>
</evidence>
<reference evidence="7 8" key="1">
    <citation type="submission" date="2018-07" db="EMBL/GenBank/DDBJ databases">
        <title>Complete genome sequencing of Ornithinimicrobium sp. AMA3305.</title>
        <authorList>
            <person name="Bae J.-W."/>
        </authorList>
    </citation>
    <scope>NUCLEOTIDE SEQUENCE [LARGE SCALE GENOMIC DNA]</scope>
    <source>
        <strain evidence="7 8">AMA3305</strain>
    </source>
</reference>
<sequence>MLVRMFEPMTLRGLTVQGRVWVSPMCQYSCLPSEPGFVTDWHLAHLTSFAVGGAPMIVTEATAVTNEGRISPWDAGLWEDQHIRGWERVVTQVHRVGSRIGVQLSHAGRKGSVYAPFHRRSGSVPAEEGGWATVGPGEDAFGAYAGPRALSVEELDGIVRSFAHAARRAVTAGFDAVEIHAAHGYLLAQFLSPLVNKRTDGYGGDDEGRRRLTYEVVEAVRAVLPERIPVLVRVSATDWSEESPGGVTGDLRRTVELARGLEDRGVDLVDVSTGGNVPDPTIPVGPGYQTRFAHALRTDVGIPIATVGMITQARQAEHVIATGQADVVSLARAALADPHWWHRAAHELGHELPWPPQYRRVLDRHVF</sequence>
<evidence type="ECO:0000256" key="5">
    <source>
        <dbReference type="ARBA" id="ARBA00023002"/>
    </source>
</evidence>
<evidence type="ECO:0000256" key="4">
    <source>
        <dbReference type="ARBA" id="ARBA00022857"/>
    </source>
</evidence>
<dbReference type="InterPro" id="IPR001155">
    <property type="entry name" value="OxRdtase_FMN_N"/>
</dbReference>
<accession>A0A345NRD6</accession>
<dbReference type="GO" id="GO:0050661">
    <property type="term" value="F:NADP binding"/>
    <property type="evidence" value="ECO:0007669"/>
    <property type="project" value="InterPro"/>
</dbReference>
<dbReference type="KEGG" id="orn:DV701_17065"/>
<keyword evidence="2" id="KW-0285">Flavoprotein</keyword>
<dbReference type="GO" id="GO:0010181">
    <property type="term" value="F:FMN binding"/>
    <property type="evidence" value="ECO:0007669"/>
    <property type="project" value="InterPro"/>
</dbReference>
<keyword evidence="8" id="KW-1185">Reference proteome</keyword>
<evidence type="ECO:0000313" key="7">
    <source>
        <dbReference type="EMBL" id="AXH97594.1"/>
    </source>
</evidence>
<dbReference type="PANTHER" id="PTHR43303:SF4">
    <property type="entry name" value="NADPH DEHYDROGENASE C23G7.10C-RELATED"/>
    <property type="match status" value="1"/>
</dbReference>
<evidence type="ECO:0000256" key="2">
    <source>
        <dbReference type="ARBA" id="ARBA00022630"/>
    </source>
</evidence>
<dbReference type="InterPro" id="IPR044152">
    <property type="entry name" value="YqjM-like"/>
</dbReference>
<proteinExistence type="predicted"/>
<evidence type="ECO:0000256" key="1">
    <source>
        <dbReference type="ARBA" id="ARBA00001917"/>
    </source>
</evidence>
<protein>
    <submittedName>
        <fullName evidence="7">NADH:flavin oxidoreductase/NADH oxidase</fullName>
    </submittedName>
</protein>
<dbReference type="Proteomes" id="UP000253790">
    <property type="component" value="Chromosome"/>
</dbReference>
<dbReference type="SUPFAM" id="SSF51395">
    <property type="entry name" value="FMN-linked oxidoreductases"/>
    <property type="match status" value="1"/>
</dbReference>
<dbReference type="Pfam" id="PF00724">
    <property type="entry name" value="Oxidored_FMN"/>
    <property type="match status" value="1"/>
</dbReference>
<dbReference type="GO" id="GO:0003959">
    <property type="term" value="F:NADPH dehydrogenase activity"/>
    <property type="evidence" value="ECO:0007669"/>
    <property type="project" value="InterPro"/>
</dbReference>
<dbReference type="InterPro" id="IPR013785">
    <property type="entry name" value="Aldolase_TIM"/>
</dbReference>
<feature type="domain" description="NADH:flavin oxidoreductase/NADH oxidase N-terminal" evidence="6">
    <location>
        <begin position="5"/>
        <end position="348"/>
    </location>
</feature>
<keyword evidence="4" id="KW-0521">NADP</keyword>